<organism evidence="2 3">
    <name type="scientific">Hypsizygus marmoreus</name>
    <name type="common">White beech mushroom</name>
    <name type="synonym">Agaricus marmoreus</name>
    <dbReference type="NCBI Taxonomy" id="39966"/>
    <lineage>
        <taxon>Eukaryota</taxon>
        <taxon>Fungi</taxon>
        <taxon>Dikarya</taxon>
        <taxon>Basidiomycota</taxon>
        <taxon>Agaricomycotina</taxon>
        <taxon>Agaricomycetes</taxon>
        <taxon>Agaricomycetidae</taxon>
        <taxon>Agaricales</taxon>
        <taxon>Tricholomatineae</taxon>
        <taxon>Lyophyllaceae</taxon>
        <taxon>Hypsizygus</taxon>
    </lineage>
</organism>
<evidence type="ECO:0000313" key="3">
    <source>
        <dbReference type="Proteomes" id="UP000076154"/>
    </source>
</evidence>
<dbReference type="Proteomes" id="UP000076154">
    <property type="component" value="Unassembled WGS sequence"/>
</dbReference>
<dbReference type="InParanoid" id="A0A369JIX1"/>
<sequence length="185" mass="20810">MQLACNYPRWLTNPLPDTCLNELRDLWAEHICLGKKWGSERPPQGLLDKAHHHIEARRALLEEPPCPTVQHPMSSPLRPTVHHQPNNRRVQSAPPISALTNTEVIELTDSEDKPGSLEARPIVEVIDLTNSDNRVGPSHVHPTRVPEIIDLTNSDDEAGPSHARPQGTKVIIGKEFFETGCEWRF</sequence>
<dbReference type="AlphaFoldDB" id="A0A369JIX1"/>
<feature type="region of interest" description="Disordered" evidence="1">
    <location>
        <begin position="68"/>
        <end position="92"/>
    </location>
</feature>
<keyword evidence="3" id="KW-1185">Reference proteome</keyword>
<dbReference type="EMBL" id="LUEZ02000088">
    <property type="protein sequence ID" value="RDB18766.1"/>
    <property type="molecule type" value="Genomic_DNA"/>
</dbReference>
<protein>
    <submittedName>
        <fullName evidence="2">Uncharacterized protein</fullName>
    </submittedName>
</protein>
<name>A0A369JIX1_HYPMA</name>
<accession>A0A369JIX1</accession>
<evidence type="ECO:0000313" key="2">
    <source>
        <dbReference type="EMBL" id="RDB18766.1"/>
    </source>
</evidence>
<reference evidence="2" key="1">
    <citation type="submission" date="2018-04" db="EMBL/GenBank/DDBJ databases">
        <title>Whole genome sequencing of Hypsizygus marmoreus.</title>
        <authorList>
            <person name="Choi I.-G."/>
            <person name="Min B."/>
            <person name="Kim J.-G."/>
            <person name="Kim S."/>
            <person name="Oh Y.-L."/>
            <person name="Kong W.-S."/>
            <person name="Park H."/>
            <person name="Jeong J."/>
            <person name="Song E.-S."/>
        </authorList>
    </citation>
    <scope>NUCLEOTIDE SEQUENCE [LARGE SCALE GENOMIC DNA]</scope>
    <source>
        <strain evidence="2">51987-8</strain>
    </source>
</reference>
<comment type="caution">
    <text evidence="2">The sequence shown here is derived from an EMBL/GenBank/DDBJ whole genome shotgun (WGS) entry which is preliminary data.</text>
</comment>
<gene>
    <name evidence="2" type="ORF">Hypma_014617</name>
</gene>
<proteinExistence type="predicted"/>
<evidence type="ECO:0000256" key="1">
    <source>
        <dbReference type="SAM" id="MobiDB-lite"/>
    </source>
</evidence>